<dbReference type="KEGG" id="vg:54979982"/>
<protein>
    <submittedName>
        <fullName evidence="2">Uncharacterized protein</fullName>
    </submittedName>
</protein>
<evidence type="ECO:0000313" key="3">
    <source>
        <dbReference type="Proteomes" id="UP000249917"/>
    </source>
</evidence>
<dbReference type="NCBIfam" id="NF038232">
    <property type="entry name" value="STM3845_fam"/>
    <property type="match status" value="1"/>
</dbReference>
<organism evidence="2 3">
    <name type="scientific">Klebsiella phage 4LV2017</name>
    <dbReference type="NCBI Taxonomy" id="1960658"/>
    <lineage>
        <taxon>Viruses</taxon>
        <taxon>Duplodnaviria</taxon>
        <taxon>Heunggongvirae</taxon>
        <taxon>Uroviricota</taxon>
        <taxon>Caudoviricetes</taxon>
        <taxon>Peduoviridae</taxon>
        <taxon>Elveevirus</taxon>
        <taxon>Elveevirus 4LV2017</taxon>
    </lineage>
</organism>
<sequence length="350" mass="39770">MLLSSGWCLANSYGLLGISTQVSLVSFIDTRLTCVSGTLVWALIVMWFKHPRYLRAKENFISSFFPSNLNSFNYILPKVLFICGGDETYCSNRGMLEKYIAKHHKEFVTFRAELAWEVISNLGTHSNVNALSLEEWLADFSDVVIILVESYGTVAELGAFSLSPVLRKKLLPILDKKFETHKSFINTGPVKWVDSESKFGPTIYTEFETILTCMPKINERLNRKVQSNITNANSIGDYKYSPKIFLFFVLVVISSLGPITIPEIINITGRLINYKINKNISFVVSIGVALGIFKESRFAGVTHYSCVDYIKFFNHEKMKDLVESIQRSRARSLSDLIMISKFKAELERIM</sequence>
<accession>A0A2Z2FAF3</accession>
<evidence type="ECO:0000256" key="1">
    <source>
        <dbReference type="SAM" id="Phobius"/>
    </source>
</evidence>
<keyword evidence="1" id="KW-0472">Membrane</keyword>
<keyword evidence="1" id="KW-0812">Transmembrane</keyword>
<dbReference type="RefSeq" id="YP_009789833.1">
    <property type="nucleotide sequence ID" value="NC_047818.1"/>
</dbReference>
<name>A0A2Z2FAF3_9CAUD</name>
<dbReference type="EMBL" id="KY271398">
    <property type="protein sequence ID" value="ARB15681.1"/>
    <property type="molecule type" value="Genomic_DNA"/>
</dbReference>
<feature type="transmembrane region" description="Helical" evidence="1">
    <location>
        <begin position="244"/>
        <end position="264"/>
    </location>
</feature>
<keyword evidence="1" id="KW-1133">Transmembrane helix</keyword>
<dbReference type="InterPro" id="IPR049725">
    <property type="entry name" value="STM3845-like"/>
</dbReference>
<proteinExistence type="predicted"/>
<keyword evidence="3" id="KW-1185">Reference proteome</keyword>
<reference evidence="2 3" key="1">
    <citation type="journal article" date="2017" name="Microb. Genom.">
        <title>Diversity, virulence, and antimicrobial resistance of the KPC-producing Klebsiella pneumoniae ST307 clone.</title>
        <authorList>
            <person name="Villa L."/>
            <person name="Feudi C."/>
            <person name="Fortini D."/>
            <person name="Brisse S."/>
            <person name="Passet V."/>
            <person name="Bonura C."/>
            <person name="Endimiani A."/>
            <person name="Mammina C."/>
            <person name="Ocampo A.M."/>
            <person name="Jimenez J.N."/>
            <person name="Doumith M."/>
            <person name="Woodford N."/>
            <person name="Hopkins K."/>
            <person name="Carattoli A."/>
        </authorList>
    </citation>
    <scope>NUCLEOTIDE SEQUENCE [LARGE SCALE GENOMIC DNA]</scope>
</reference>
<dbReference type="Proteomes" id="UP000249917">
    <property type="component" value="Segment"/>
</dbReference>
<evidence type="ECO:0000313" key="2">
    <source>
        <dbReference type="EMBL" id="ARB15681.1"/>
    </source>
</evidence>
<dbReference type="GeneID" id="54979982"/>